<protein>
    <recommendedName>
        <fullName evidence="4">Sulfatase N-terminal domain-containing protein</fullName>
    </recommendedName>
</protein>
<name>A0AAV4AYG2_9GAST</name>
<dbReference type="PANTHER" id="PTHR10974:SF1">
    <property type="entry name" value="FI08016P-RELATED"/>
    <property type="match status" value="1"/>
</dbReference>
<evidence type="ECO:0000256" key="1">
    <source>
        <dbReference type="SAM" id="Phobius"/>
    </source>
</evidence>
<dbReference type="InterPro" id="IPR004245">
    <property type="entry name" value="DUF229"/>
</dbReference>
<dbReference type="FunFam" id="3.40.720.10:FF:000017">
    <property type="entry name" value="Predicted protein"/>
    <property type="match status" value="1"/>
</dbReference>
<dbReference type="Gene3D" id="3.40.720.10">
    <property type="entry name" value="Alkaline Phosphatase, subunit A"/>
    <property type="match status" value="1"/>
</dbReference>
<evidence type="ECO:0008006" key="4">
    <source>
        <dbReference type="Google" id="ProtNLM"/>
    </source>
</evidence>
<dbReference type="SUPFAM" id="SSF53649">
    <property type="entry name" value="Alkaline phosphatase-like"/>
    <property type="match status" value="1"/>
</dbReference>
<keyword evidence="1" id="KW-0472">Membrane</keyword>
<keyword evidence="3" id="KW-1185">Reference proteome</keyword>
<comment type="caution">
    <text evidence="2">The sequence shown here is derived from an EMBL/GenBank/DDBJ whole genome shotgun (WGS) entry which is preliminary data.</text>
</comment>
<dbReference type="Pfam" id="PF02995">
    <property type="entry name" value="DUF229"/>
    <property type="match status" value="1"/>
</dbReference>
<keyword evidence="1" id="KW-0812">Transmembrane</keyword>
<accession>A0AAV4AYG2</accession>
<feature type="transmembrane region" description="Helical" evidence="1">
    <location>
        <begin position="12"/>
        <end position="30"/>
    </location>
</feature>
<dbReference type="PANTHER" id="PTHR10974">
    <property type="entry name" value="FI08016P-RELATED"/>
    <property type="match status" value="1"/>
</dbReference>
<dbReference type="AlphaFoldDB" id="A0AAV4AYG2"/>
<proteinExistence type="predicted"/>
<reference evidence="2 3" key="1">
    <citation type="journal article" date="2021" name="Elife">
        <title>Chloroplast acquisition without the gene transfer in kleptoplastic sea slugs, Plakobranchus ocellatus.</title>
        <authorList>
            <person name="Maeda T."/>
            <person name="Takahashi S."/>
            <person name="Yoshida T."/>
            <person name="Shimamura S."/>
            <person name="Takaki Y."/>
            <person name="Nagai Y."/>
            <person name="Toyoda A."/>
            <person name="Suzuki Y."/>
            <person name="Arimoto A."/>
            <person name="Ishii H."/>
            <person name="Satoh N."/>
            <person name="Nishiyama T."/>
            <person name="Hasebe M."/>
            <person name="Maruyama T."/>
            <person name="Minagawa J."/>
            <person name="Obokata J."/>
            <person name="Shigenobu S."/>
        </authorList>
    </citation>
    <scope>NUCLEOTIDE SEQUENCE [LARGE SCALE GENOMIC DNA]</scope>
</reference>
<sequence length="661" mass="77391">MNRMRRHRLVNRGILLLIVYLGFTLGTYFWQNHCPRGINLDTNRSFLDLKKKLSHRERTVFNTKRTPPSFLTGRTCMFPVVDPFDPAIIKIAVGNKTTLRCDLDFMPQLTYIDGRNLKVNTTQVDISLGTGNLSHCRYRNITGGPFDYSSVEFSDWSKTFLESVVLEEDIEFIEVECFRREPYNVSISKSYFSLVPRRKHLEKLYNVRLKKRSIKYQPQETLNIVMVGLDGLSRHQFLRTMPGMYTYLTKTLNSFDFTMHGQLGPASLPNLLGLLSGSTLEEVSEWWDSAQPEDAFDLVFQHFENAGYRTLFSEDNTSEGAFYWENLTFLYPQASFWDRPVHLAMRADKGYIGRDGVCLGSRPISVFQLHYLLDFIHTFKDKPVFSFTWIDTITHDDTSNVGMIEQHLFQFYQTLTATEYLNRTLVILFSDHGQRWGKLRLTPNGYVDSRNPFMMLTFPRWFLKKYSYLANNLRENTRVLTTHLDTHQMLLDLLYFKSKEHPPFYKSRKGLSLFERLPDRKCNEAHIPSNQCLCNTRVEQELNTFSPFALRLSKTLFNAIKARSDPSICEEFHLYYTLNVKRVTLPDSSLNGRSTLDQYLYRVTIIVYPGEAIFEGNFYYVTELRRYALDETIDRLNMFKFDEIICKPDPKQVFCFCKGQL</sequence>
<dbReference type="GO" id="GO:0005615">
    <property type="term" value="C:extracellular space"/>
    <property type="evidence" value="ECO:0007669"/>
    <property type="project" value="TreeGrafter"/>
</dbReference>
<evidence type="ECO:0000313" key="2">
    <source>
        <dbReference type="EMBL" id="GFO11174.1"/>
    </source>
</evidence>
<organism evidence="2 3">
    <name type="scientific">Plakobranchus ocellatus</name>
    <dbReference type="NCBI Taxonomy" id="259542"/>
    <lineage>
        <taxon>Eukaryota</taxon>
        <taxon>Metazoa</taxon>
        <taxon>Spiralia</taxon>
        <taxon>Lophotrochozoa</taxon>
        <taxon>Mollusca</taxon>
        <taxon>Gastropoda</taxon>
        <taxon>Heterobranchia</taxon>
        <taxon>Euthyneura</taxon>
        <taxon>Panpulmonata</taxon>
        <taxon>Sacoglossa</taxon>
        <taxon>Placobranchoidea</taxon>
        <taxon>Plakobranchidae</taxon>
        <taxon>Plakobranchus</taxon>
    </lineage>
</organism>
<gene>
    <name evidence="2" type="ORF">PoB_003767900</name>
</gene>
<dbReference type="CDD" id="cd16021">
    <property type="entry name" value="ALP_like"/>
    <property type="match status" value="1"/>
</dbReference>
<keyword evidence="1" id="KW-1133">Transmembrane helix</keyword>
<evidence type="ECO:0000313" key="3">
    <source>
        <dbReference type="Proteomes" id="UP000735302"/>
    </source>
</evidence>
<dbReference type="InterPro" id="IPR017850">
    <property type="entry name" value="Alkaline_phosphatase_core_sf"/>
</dbReference>
<dbReference type="Proteomes" id="UP000735302">
    <property type="component" value="Unassembled WGS sequence"/>
</dbReference>
<dbReference type="EMBL" id="BLXT01004229">
    <property type="protein sequence ID" value="GFO11174.1"/>
    <property type="molecule type" value="Genomic_DNA"/>
</dbReference>